<dbReference type="AlphaFoldDB" id="A0A2H9YP73"/>
<dbReference type="Proteomes" id="UP000243446">
    <property type="component" value="Unassembled WGS sequence"/>
</dbReference>
<evidence type="ECO:0000313" key="2">
    <source>
        <dbReference type="Proteomes" id="UP000243446"/>
    </source>
</evidence>
<accession>A0A2H9YP73</accession>
<protein>
    <submittedName>
        <fullName evidence="1">Uncharacterized protein</fullName>
    </submittedName>
</protein>
<reference evidence="1 2" key="1">
    <citation type="submission" date="2017-11" db="EMBL/GenBank/DDBJ databases">
        <title>Revising the taxonomy of the Acinetobacter lwoffii group: the description of Acinetobacter pseudolwoffii sp. nov. and emended description of Acinetobacter lwoffii.</title>
        <authorList>
            <person name="Nemec A."/>
            <person name="Radolfova-Krizova L."/>
        </authorList>
    </citation>
    <scope>NUCLEOTIDE SEQUENCE [LARGE SCALE GENOMIC DNA]</scope>
    <source>
        <strain evidence="1 2">ANC 5044</strain>
    </source>
</reference>
<proteinExistence type="predicted"/>
<comment type="caution">
    <text evidence="1">The sequence shown here is derived from an EMBL/GenBank/DDBJ whole genome shotgun (WGS) entry which is preliminary data.</text>
</comment>
<dbReference type="EMBL" id="PHRG01000011">
    <property type="protein sequence ID" value="PJO74441.1"/>
    <property type="molecule type" value="Genomic_DNA"/>
</dbReference>
<evidence type="ECO:0000313" key="1">
    <source>
        <dbReference type="EMBL" id="PJO74441.1"/>
    </source>
</evidence>
<organism evidence="1 2">
    <name type="scientific">Acinetobacter pseudolwoffii</name>
    <dbReference type="NCBI Taxonomy" id="2053287"/>
    <lineage>
        <taxon>Bacteria</taxon>
        <taxon>Pseudomonadati</taxon>
        <taxon>Pseudomonadota</taxon>
        <taxon>Gammaproteobacteria</taxon>
        <taxon>Moraxellales</taxon>
        <taxon>Moraxellaceae</taxon>
        <taxon>Acinetobacter</taxon>
    </lineage>
</organism>
<gene>
    <name evidence="1" type="ORF">CWI32_13585</name>
</gene>
<sequence length="71" mass="7936">MHIGTLKSKLNERIEEEHCSSPAPVATYRARFPQQSATSAVQEWLVQVLTAICIKVLNGGLKPIQNFNEEN</sequence>
<name>A0A2H9YP73_9GAMM</name>